<comment type="caution">
    <text evidence="1">The sequence shown here is derived from an EMBL/GenBank/DDBJ whole genome shotgun (WGS) entry which is preliminary data.</text>
</comment>
<dbReference type="eggNOG" id="ENOG5030AS6">
    <property type="taxonomic scope" value="Bacteria"/>
</dbReference>
<accession>A0A0R1XRA7</accession>
<name>A0A0R1XRA7_9LACO</name>
<reference evidence="1 2" key="1">
    <citation type="journal article" date="2015" name="Genome Announc.">
        <title>Expanding the biotechnology potential of lactobacilli through comparative genomics of 213 strains and associated genera.</title>
        <authorList>
            <person name="Sun Z."/>
            <person name="Harris H.M."/>
            <person name="McCann A."/>
            <person name="Guo C."/>
            <person name="Argimon S."/>
            <person name="Zhang W."/>
            <person name="Yang X."/>
            <person name="Jeffery I.B."/>
            <person name="Cooney J.C."/>
            <person name="Kagawa T.F."/>
            <person name="Liu W."/>
            <person name="Song Y."/>
            <person name="Salvetti E."/>
            <person name="Wrobel A."/>
            <person name="Rasinkangas P."/>
            <person name="Parkhill J."/>
            <person name="Rea M.C."/>
            <person name="O'Sullivan O."/>
            <person name="Ritari J."/>
            <person name="Douillard F.P."/>
            <person name="Paul Ross R."/>
            <person name="Yang R."/>
            <person name="Briner A.E."/>
            <person name="Felis G.E."/>
            <person name="de Vos W.M."/>
            <person name="Barrangou R."/>
            <person name="Klaenhammer T.R."/>
            <person name="Caufield P.W."/>
            <person name="Cui Y."/>
            <person name="Zhang H."/>
            <person name="O'Toole P.W."/>
        </authorList>
    </citation>
    <scope>NUCLEOTIDE SEQUENCE [LARGE SCALE GENOMIC DNA]</scope>
    <source>
        <strain evidence="1 2">DSM 16991</strain>
    </source>
</reference>
<dbReference type="InterPro" id="IPR036388">
    <property type="entry name" value="WH-like_DNA-bd_sf"/>
</dbReference>
<dbReference type="EMBL" id="AZFW01000018">
    <property type="protein sequence ID" value="KRM29100.1"/>
    <property type="molecule type" value="Genomic_DNA"/>
</dbReference>
<dbReference type="Proteomes" id="UP000050949">
    <property type="component" value="Unassembled WGS sequence"/>
</dbReference>
<dbReference type="AlphaFoldDB" id="A0A0R1XRA7"/>
<protein>
    <submittedName>
        <fullName evidence="1">Uncharacterized protein</fullName>
    </submittedName>
</protein>
<dbReference type="SUPFAM" id="SSF88659">
    <property type="entry name" value="Sigma3 and sigma4 domains of RNA polymerase sigma factors"/>
    <property type="match status" value="1"/>
</dbReference>
<sequence length="196" mass="21770">MMNTCYANEAQALGQSIIRGGNVLSTTSETITDAGFLAALAAMPLINGAIKHTTYRIGIAEREDLVQDAILTYAAFYDTHTELWGADPDAFRAQVYQKIRWLLLDKLRREKWLTERIEHDEAALANLPLAGDTELAAITQALRSLAGTDRERAVVEYHWLRGIPLAQVAAATGVPVRSLRAVRTTLRTRLRRLEAI</sequence>
<dbReference type="Gene3D" id="1.10.10.10">
    <property type="entry name" value="Winged helix-like DNA-binding domain superfamily/Winged helix DNA-binding domain"/>
    <property type="match status" value="1"/>
</dbReference>
<organism evidence="1 2">
    <name type="scientific">Schleiferilactobacillus harbinensis DSM 16991</name>
    <dbReference type="NCBI Taxonomy" id="1122147"/>
    <lineage>
        <taxon>Bacteria</taxon>
        <taxon>Bacillati</taxon>
        <taxon>Bacillota</taxon>
        <taxon>Bacilli</taxon>
        <taxon>Lactobacillales</taxon>
        <taxon>Lactobacillaceae</taxon>
        <taxon>Schleiferilactobacillus</taxon>
    </lineage>
</organism>
<proteinExistence type="predicted"/>
<evidence type="ECO:0000313" key="1">
    <source>
        <dbReference type="EMBL" id="KRM29100.1"/>
    </source>
</evidence>
<evidence type="ECO:0000313" key="2">
    <source>
        <dbReference type="Proteomes" id="UP000050949"/>
    </source>
</evidence>
<dbReference type="InterPro" id="IPR013324">
    <property type="entry name" value="RNA_pol_sigma_r3/r4-like"/>
</dbReference>
<gene>
    <name evidence="1" type="ORF">FC91_GL001057</name>
</gene>
<dbReference type="PATRIC" id="fig|1122147.4.peg.1095"/>